<keyword evidence="3" id="KW-1185">Reference proteome</keyword>
<comment type="caution">
    <text evidence="2">The sequence shown here is derived from an EMBL/GenBank/DDBJ whole genome shotgun (WGS) entry which is preliminary data.</text>
</comment>
<evidence type="ECO:0000313" key="3">
    <source>
        <dbReference type="Proteomes" id="UP001156682"/>
    </source>
</evidence>
<dbReference type="RefSeq" id="WP_027849845.1">
    <property type="nucleotide sequence ID" value="NZ_BSOR01000016.1"/>
</dbReference>
<dbReference type="EMBL" id="BSOR01000016">
    <property type="protein sequence ID" value="GLR63500.1"/>
    <property type="molecule type" value="Genomic_DNA"/>
</dbReference>
<accession>A0ABQ6A046</accession>
<feature type="compositionally biased region" description="Low complexity" evidence="1">
    <location>
        <begin position="59"/>
        <end position="68"/>
    </location>
</feature>
<dbReference type="Proteomes" id="UP001156682">
    <property type="component" value="Unassembled WGS sequence"/>
</dbReference>
<protein>
    <submittedName>
        <fullName evidence="2">Uncharacterized protein</fullName>
    </submittedName>
</protein>
<evidence type="ECO:0000256" key="1">
    <source>
        <dbReference type="SAM" id="MobiDB-lite"/>
    </source>
</evidence>
<name>A0ABQ6A046_9GAMM</name>
<reference evidence="3" key="1">
    <citation type="journal article" date="2019" name="Int. J. Syst. Evol. Microbiol.">
        <title>The Global Catalogue of Microorganisms (GCM) 10K type strain sequencing project: providing services to taxonomists for standard genome sequencing and annotation.</title>
        <authorList>
            <consortium name="The Broad Institute Genomics Platform"/>
            <consortium name="The Broad Institute Genome Sequencing Center for Infectious Disease"/>
            <person name="Wu L."/>
            <person name="Ma J."/>
        </authorList>
    </citation>
    <scope>NUCLEOTIDE SEQUENCE [LARGE SCALE GENOMIC DNA]</scope>
    <source>
        <strain evidence="3">NBRC 100033</strain>
    </source>
</reference>
<sequence length="262" mass="28104">MQQLSTQKRYATLEAMGTRLWVPRFQLPGAATSQACDWPAPVKKSSARERLLEQQAATLAQETAASAQPKSQPLGPQLDQPAAEPNLAAQPLAQTSQQPLQPAAAPLQVVEPLYADVWLLANGWQLVMENLTGQPGLQEVDIKLLHNLLVALYPGGLGIIGQQFFSWPLPGIPIEAGNEGELNMSLLAFLTGARFQGVQLAGCLVFGERLQSLMSKAASSLRVFPAPSLRELQQSSTAKQAFWQQAGSSGLRASFASSPVIL</sequence>
<feature type="region of interest" description="Disordered" evidence="1">
    <location>
        <begin position="59"/>
        <end position="82"/>
    </location>
</feature>
<evidence type="ECO:0000313" key="2">
    <source>
        <dbReference type="EMBL" id="GLR63500.1"/>
    </source>
</evidence>
<proteinExistence type="predicted"/>
<organism evidence="2 3">
    <name type="scientific">Marinospirillum insulare</name>
    <dbReference type="NCBI Taxonomy" id="217169"/>
    <lineage>
        <taxon>Bacteria</taxon>
        <taxon>Pseudomonadati</taxon>
        <taxon>Pseudomonadota</taxon>
        <taxon>Gammaproteobacteria</taxon>
        <taxon>Oceanospirillales</taxon>
        <taxon>Oceanospirillaceae</taxon>
        <taxon>Marinospirillum</taxon>
    </lineage>
</organism>
<gene>
    <name evidence="2" type="ORF">GCM10007878_09350</name>
</gene>